<name>A0A0B7IZE2_9RICK</name>
<evidence type="ECO:0000313" key="1">
    <source>
        <dbReference type="EMBL" id="CEO17242.1"/>
    </source>
</evidence>
<evidence type="ECO:0000313" key="2">
    <source>
        <dbReference type="Proteomes" id="UP000018149"/>
    </source>
</evidence>
<gene>
    <name evidence="1" type="ORF">RMONA_04280</name>
</gene>
<dbReference type="EMBL" id="LN794217">
    <property type="protein sequence ID" value="CEO17242.1"/>
    <property type="molecule type" value="Genomic_DNA"/>
</dbReference>
<reference evidence="1 2" key="1">
    <citation type="submission" date="2015-01" db="EMBL/GenBank/DDBJ databases">
        <title>Draft genome sequence of Rickettsia monacensis strain IrR/Munich.</title>
        <authorList>
            <person name="Felsheim R.F."/>
            <person name="Johnson S.L."/>
            <person name="Kurtti T.J."/>
            <person name="Munderloh U.G."/>
        </authorList>
    </citation>
    <scope>NUCLEOTIDE SEQUENCE [LARGE SCALE GENOMIC DNA]</scope>
    <source>
        <strain evidence="1 2">IrR/Munich</strain>
    </source>
</reference>
<protein>
    <recommendedName>
        <fullName evidence="3">DUF218 domain-containing protein</fullName>
    </recommendedName>
</protein>
<proteinExistence type="predicted"/>
<dbReference type="HOGENOM" id="CLU_990012_0_0_5"/>
<reference evidence="2" key="2">
    <citation type="submission" date="2015-01" db="EMBL/GenBank/DDBJ databases">
        <authorList>
            <person name="Felsheim R."/>
        </authorList>
    </citation>
    <scope>NUCLEOTIDE SEQUENCE [LARGE SCALE GENOMIC DNA]</scope>
    <source>
        <strain evidence="2">IrR/Munich</strain>
    </source>
</reference>
<accession>A0A0B7IZE2</accession>
<dbReference type="AlphaFoldDB" id="A0A0B7IZE2"/>
<organism evidence="1 2">
    <name type="scientific">Rickettsia monacensis</name>
    <dbReference type="NCBI Taxonomy" id="109232"/>
    <lineage>
        <taxon>Bacteria</taxon>
        <taxon>Pseudomonadati</taxon>
        <taxon>Pseudomonadota</taxon>
        <taxon>Alphaproteobacteria</taxon>
        <taxon>Rickettsiales</taxon>
        <taxon>Rickettsiaceae</taxon>
        <taxon>Rickettsieae</taxon>
        <taxon>Rickettsia</taxon>
        <taxon>spotted fever group</taxon>
    </lineage>
</organism>
<evidence type="ECO:0008006" key="3">
    <source>
        <dbReference type="Google" id="ProtNLM"/>
    </source>
</evidence>
<dbReference type="Proteomes" id="UP000018149">
    <property type="component" value="Chromosome I"/>
</dbReference>
<dbReference type="KEGG" id="rmc:RMONA_04280"/>
<sequence length="282" mass="33130">MKNYKNFTAAISIFIIVMALVLGFQSYQKFTQDKHFEQIITDLNNLEFDPANEKIRKNFISEIQNIYATENPEIDKNIKYVWVLSARHSYTKIPINSDTQNIGAADKEDGYNRMRLGIEIAREVAAKKLDKQISSLTYEELKKYRPMILFNGGAYDNSLLKEALDKNIIPDYPKESFYIFTLPENQTNTGRQFKTLYKEHENSNIDLNNAEIAIVTHAYHFFPRVNRYFDNKPNFDFFFIHNTKPIIFLVDRKFETMGVDNELKQELIKLPNYIEKGFISKK</sequence>
<keyword evidence="2" id="KW-1185">Reference proteome</keyword>